<dbReference type="Gene3D" id="2.120.10.30">
    <property type="entry name" value="TolB, C-terminal domain"/>
    <property type="match status" value="1"/>
</dbReference>
<feature type="compositionally biased region" description="Polar residues" evidence="1">
    <location>
        <begin position="14"/>
        <end position="24"/>
    </location>
</feature>
<feature type="compositionally biased region" description="Basic and acidic residues" evidence="1">
    <location>
        <begin position="1"/>
        <end position="13"/>
    </location>
</feature>
<feature type="compositionally biased region" description="Basic and acidic residues" evidence="1">
    <location>
        <begin position="43"/>
        <end position="65"/>
    </location>
</feature>
<feature type="compositionally biased region" description="Polar residues" evidence="1">
    <location>
        <begin position="103"/>
        <end position="117"/>
    </location>
</feature>
<evidence type="ECO:0000256" key="1">
    <source>
        <dbReference type="SAM" id="MobiDB-lite"/>
    </source>
</evidence>
<reference evidence="3" key="1">
    <citation type="submission" date="2022-11" db="UniProtKB">
        <authorList>
            <consortium name="WormBaseParasite"/>
        </authorList>
    </citation>
    <scope>IDENTIFICATION</scope>
</reference>
<keyword evidence="2" id="KW-1185">Reference proteome</keyword>
<dbReference type="Proteomes" id="UP000887566">
    <property type="component" value="Unplaced"/>
</dbReference>
<dbReference type="SUPFAM" id="SSF63829">
    <property type="entry name" value="Calcium-dependent phosphotriesterase"/>
    <property type="match status" value="1"/>
</dbReference>
<sequence>MRVSYFREMRETQHQGPSTSTPIAQDSEDEGKTTLRYPLEPFVHVERSNDGRSSEDVSIDGLDHNDSANLSSAPVDYISLNATAASIASSVPSPDSVAEGDLPNTSRRSSATPTQRRPGTGAGLDDSALDNISTSTEKTDSTRLNILSFHFGTEYLTRPIDVCALPGNRLAVSDSCGGVYITSNTGEVLQQLSTDNGSASSLFLNSADRSLLVSVMHKQARSVYAFDIDNQFVRKETLACPNEPRIEASRTRWLAVGARGEIFLASGDNQRSAIWKYSRAQQAWLIVKESRGTRYQYLEVAEDQPEHESVVLMSCEAAQNRLLLFVVSKTGALINEYD</sequence>
<dbReference type="InterPro" id="IPR011042">
    <property type="entry name" value="6-blade_b-propeller_TolB-like"/>
</dbReference>
<name>A0A914XLH0_9BILA</name>
<accession>A0A914XLH0</accession>
<dbReference type="WBParaSite" id="PSAMB.scaffold9347size5073.g32416.t1">
    <property type="protein sequence ID" value="PSAMB.scaffold9347size5073.g32416.t1"/>
    <property type="gene ID" value="PSAMB.scaffold9347size5073.g32416"/>
</dbReference>
<protein>
    <submittedName>
        <fullName evidence="3">Uncharacterized protein</fullName>
    </submittedName>
</protein>
<evidence type="ECO:0000313" key="2">
    <source>
        <dbReference type="Proteomes" id="UP000887566"/>
    </source>
</evidence>
<organism evidence="2 3">
    <name type="scientific">Plectus sambesii</name>
    <dbReference type="NCBI Taxonomy" id="2011161"/>
    <lineage>
        <taxon>Eukaryota</taxon>
        <taxon>Metazoa</taxon>
        <taxon>Ecdysozoa</taxon>
        <taxon>Nematoda</taxon>
        <taxon>Chromadorea</taxon>
        <taxon>Plectida</taxon>
        <taxon>Plectina</taxon>
        <taxon>Plectoidea</taxon>
        <taxon>Plectidae</taxon>
        <taxon>Plectus</taxon>
    </lineage>
</organism>
<dbReference type="AlphaFoldDB" id="A0A914XLH0"/>
<feature type="region of interest" description="Disordered" evidence="1">
    <location>
        <begin position="88"/>
        <end position="136"/>
    </location>
</feature>
<evidence type="ECO:0000313" key="3">
    <source>
        <dbReference type="WBParaSite" id="PSAMB.scaffold9347size5073.g32416.t1"/>
    </source>
</evidence>
<feature type="region of interest" description="Disordered" evidence="1">
    <location>
        <begin position="1"/>
        <end position="65"/>
    </location>
</feature>
<proteinExistence type="predicted"/>